<dbReference type="Pfam" id="PF26207">
    <property type="entry name" value="Phage_phiTE_015"/>
    <property type="match status" value="1"/>
</dbReference>
<keyword evidence="2" id="KW-1185">Reference proteome</keyword>
<organism evidence="1 2">
    <name type="scientific">Yersinia pseudotuberculosis</name>
    <dbReference type="NCBI Taxonomy" id="633"/>
    <lineage>
        <taxon>Bacteria</taxon>
        <taxon>Pseudomonadati</taxon>
        <taxon>Pseudomonadota</taxon>
        <taxon>Gammaproteobacteria</taxon>
        <taxon>Enterobacterales</taxon>
        <taxon>Yersiniaceae</taxon>
        <taxon>Yersinia</taxon>
    </lineage>
</organism>
<gene>
    <name evidence="1" type="ORF">EGX47_16935</name>
</gene>
<evidence type="ECO:0000313" key="1">
    <source>
        <dbReference type="EMBL" id="AYW92816.1"/>
    </source>
</evidence>
<proteinExistence type="predicted"/>
<reference evidence="1" key="1">
    <citation type="submission" date="2018-11" db="EMBL/GenBank/DDBJ databases">
        <title>FDA dAtabase for Regulatory Grade micrObial Sequences (FDA-ARGOS): Supporting development and validation of Infectious Disease Dx tests.</title>
        <authorList>
            <person name="Bliska J."/>
            <person name="Cleland M.-M."/>
            <person name="Tallon L."/>
            <person name="Sadzewicz L."/>
            <person name="Zhao X."/>
            <person name="Vavikolanu K."/>
            <person name="Mehta A."/>
            <person name="Aluvathingal J."/>
            <person name="Nadendla S."/>
            <person name="Yan Y."/>
            <person name="Sichtig H."/>
        </authorList>
    </citation>
    <scope>NUCLEOTIDE SEQUENCE [LARGE SCALE GENOMIC DNA]</scope>
    <source>
        <strain evidence="1">FDAARGOS_581</strain>
    </source>
</reference>
<dbReference type="EMBL" id="CP033713">
    <property type="protein sequence ID" value="AYW92816.1"/>
    <property type="molecule type" value="Genomic_DNA"/>
</dbReference>
<protein>
    <submittedName>
        <fullName evidence="1">Uncharacterized protein</fullName>
    </submittedName>
</protein>
<evidence type="ECO:0000313" key="2">
    <source>
        <dbReference type="Proteomes" id="UP000268669"/>
    </source>
</evidence>
<name>A0ABM7AKJ4_YERPU</name>
<accession>A0ABM7AKJ4</accession>
<sequence length="102" mass="11974">MDITKSREDFEAEFRKQYAGHSHIEIMLEMHNHGTDEKPEIDYYSLAARNAWKWWQASRESIEIDLEHLGYIQIEEGVFCLDYHTVKALLTSSGIRIKGESE</sequence>
<dbReference type="InterPro" id="IPR058601">
    <property type="entry name" value="Phage_phiTE_015-like"/>
</dbReference>
<dbReference type="Proteomes" id="UP000268669">
    <property type="component" value="Chromosome"/>
</dbReference>